<feature type="compositionally biased region" description="Polar residues" evidence="1">
    <location>
        <begin position="61"/>
        <end position="72"/>
    </location>
</feature>
<feature type="compositionally biased region" description="Pro residues" evidence="1">
    <location>
        <begin position="46"/>
        <end position="55"/>
    </location>
</feature>
<organism evidence="3 4">
    <name type="scientific">Asparagus officinalis</name>
    <name type="common">Garden asparagus</name>
    <dbReference type="NCBI Taxonomy" id="4686"/>
    <lineage>
        <taxon>Eukaryota</taxon>
        <taxon>Viridiplantae</taxon>
        <taxon>Streptophyta</taxon>
        <taxon>Embryophyta</taxon>
        <taxon>Tracheophyta</taxon>
        <taxon>Spermatophyta</taxon>
        <taxon>Magnoliopsida</taxon>
        <taxon>Liliopsida</taxon>
        <taxon>Asparagales</taxon>
        <taxon>Asparagaceae</taxon>
        <taxon>Asparagoideae</taxon>
        <taxon>Asparagus</taxon>
    </lineage>
</organism>
<feature type="region of interest" description="Disordered" evidence="1">
    <location>
        <begin position="1"/>
        <end position="96"/>
    </location>
</feature>
<name>A0A5P1E232_ASPOF</name>
<keyword evidence="4" id="KW-1185">Reference proteome</keyword>
<reference evidence="4" key="1">
    <citation type="journal article" date="2017" name="Nat. Commun.">
        <title>The asparagus genome sheds light on the origin and evolution of a young Y chromosome.</title>
        <authorList>
            <person name="Harkess A."/>
            <person name="Zhou J."/>
            <person name="Xu C."/>
            <person name="Bowers J.E."/>
            <person name="Van der Hulst R."/>
            <person name="Ayyampalayam S."/>
            <person name="Mercati F."/>
            <person name="Riccardi P."/>
            <person name="McKain M.R."/>
            <person name="Kakrana A."/>
            <person name="Tang H."/>
            <person name="Ray J."/>
            <person name="Groenendijk J."/>
            <person name="Arikit S."/>
            <person name="Mathioni S.M."/>
            <person name="Nakano M."/>
            <person name="Shan H."/>
            <person name="Telgmann-Rauber A."/>
            <person name="Kanno A."/>
            <person name="Yue Z."/>
            <person name="Chen H."/>
            <person name="Li W."/>
            <person name="Chen Y."/>
            <person name="Xu X."/>
            <person name="Zhang Y."/>
            <person name="Luo S."/>
            <person name="Chen H."/>
            <person name="Gao J."/>
            <person name="Mao Z."/>
            <person name="Pires J.C."/>
            <person name="Luo M."/>
            <person name="Kudrna D."/>
            <person name="Wing R.A."/>
            <person name="Meyers B.C."/>
            <person name="Yi K."/>
            <person name="Kong H."/>
            <person name="Lavrijsen P."/>
            <person name="Sunseri F."/>
            <person name="Falavigna A."/>
            <person name="Ye Y."/>
            <person name="Leebens-Mack J.H."/>
            <person name="Chen G."/>
        </authorList>
    </citation>
    <scope>NUCLEOTIDE SEQUENCE [LARGE SCALE GENOMIC DNA]</scope>
    <source>
        <strain evidence="4">cv. DH0086</strain>
    </source>
</reference>
<sequence>MEKPKRLWAKGQDRSSELPVGHSYSGSLRRPGPQLPATLPKLLFVPTPPSSPLPTPDTDSGQPSLSPASLTASHLAHLRSPQPAPRTRPPTIPLLDSHSMPSGLISGGKVYGIAGCIKFLESYYLILVTKMKHILSRQFFEWLMAISEVKENLHKDLNKEPTEGELAATVNMTVSELRKHIEVGQAARNKLIKENFDKASIICPECEVEALGGYASNTPEHFSAKINRLKQRLQRENM</sequence>
<dbReference type="SUPFAM" id="SSF88659">
    <property type="entry name" value="Sigma3 and sigma4 domains of RNA polymerase sigma factors"/>
    <property type="match status" value="1"/>
</dbReference>
<dbReference type="InterPro" id="IPR013324">
    <property type="entry name" value="RNA_pol_sigma_r3/r4-like"/>
</dbReference>
<proteinExistence type="predicted"/>
<evidence type="ECO:0000259" key="2">
    <source>
        <dbReference type="Pfam" id="PF04539"/>
    </source>
</evidence>
<feature type="non-terminal residue" evidence="3">
    <location>
        <position position="238"/>
    </location>
</feature>
<dbReference type="AlphaFoldDB" id="A0A5P1E232"/>
<dbReference type="Gene3D" id="1.10.10.10">
    <property type="entry name" value="Winged helix-like DNA-binding domain superfamily/Winged helix DNA-binding domain"/>
    <property type="match status" value="1"/>
</dbReference>
<evidence type="ECO:0000313" key="3">
    <source>
        <dbReference type="EMBL" id="ONK56548.1"/>
    </source>
</evidence>
<evidence type="ECO:0000256" key="1">
    <source>
        <dbReference type="SAM" id="MobiDB-lite"/>
    </source>
</evidence>
<dbReference type="Gramene" id="ONK56548">
    <property type="protein sequence ID" value="ONK56548"/>
    <property type="gene ID" value="A4U43_C10F9940"/>
</dbReference>
<feature type="compositionally biased region" description="Basic and acidic residues" evidence="1">
    <location>
        <begin position="1"/>
        <end position="16"/>
    </location>
</feature>
<dbReference type="GO" id="GO:0003700">
    <property type="term" value="F:DNA-binding transcription factor activity"/>
    <property type="evidence" value="ECO:0007669"/>
    <property type="project" value="InterPro"/>
</dbReference>
<feature type="domain" description="RNA polymerase sigma-70 region 3" evidence="2">
    <location>
        <begin position="145"/>
        <end position="185"/>
    </location>
</feature>
<evidence type="ECO:0000313" key="4">
    <source>
        <dbReference type="Proteomes" id="UP000243459"/>
    </source>
</evidence>
<feature type="compositionally biased region" description="Pro residues" evidence="1">
    <location>
        <begin position="82"/>
        <end position="92"/>
    </location>
</feature>
<gene>
    <name evidence="3" type="ORF">A4U43_C10F9940</name>
</gene>
<protein>
    <recommendedName>
        <fullName evidence="2">RNA polymerase sigma-70 region 3 domain-containing protein</fullName>
    </recommendedName>
</protein>
<dbReference type="InterPro" id="IPR036388">
    <property type="entry name" value="WH-like_DNA-bd_sf"/>
</dbReference>
<dbReference type="Proteomes" id="UP000243459">
    <property type="component" value="Chromosome 10"/>
</dbReference>
<dbReference type="EMBL" id="CM007390">
    <property type="protein sequence ID" value="ONK56548.1"/>
    <property type="molecule type" value="Genomic_DNA"/>
</dbReference>
<dbReference type="GO" id="GO:0006352">
    <property type="term" value="P:DNA-templated transcription initiation"/>
    <property type="evidence" value="ECO:0007669"/>
    <property type="project" value="InterPro"/>
</dbReference>
<dbReference type="InterPro" id="IPR007624">
    <property type="entry name" value="RNA_pol_sigma70_r3"/>
</dbReference>
<dbReference type="Pfam" id="PF04539">
    <property type="entry name" value="Sigma70_r3"/>
    <property type="match status" value="1"/>
</dbReference>
<accession>A0A5P1E232</accession>